<comment type="caution">
    <text evidence="2">The sequence shown here is derived from an EMBL/GenBank/DDBJ whole genome shotgun (WGS) entry which is preliminary data.</text>
</comment>
<proteinExistence type="predicted"/>
<organism evidence="2">
    <name type="scientific">Tanacetum cinerariifolium</name>
    <name type="common">Dalmatian daisy</name>
    <name type="synonym">Chrysanthemum cinerariifolium</name>
    <dbReference type="NCBI Taxonomy" id="118510"/>
    <lineage>
        <taxon>Eukaryota</taxon>
        <taxon>Viridiplantae</taxon>
        <taxon>Streptophyta</taxon>
        <taxon>Embryophyta</taxon>
        <taxon>Tracheophyta</taxon>
        <taxon>Spermatophyta</taxon>
        <taxon>Magnoliopsida</taxon>
        <taxon>eudicotyledons</taxon>
        <taxon>Gunneridae</taxon>
        <taxon>Pentapetalae</taxon>
        <taxon>asterids</taxon>
        <taxon>campanulids</taxon>
        <taxon>Asterales</taxon>
        <taxon>Asteraceae</taxon>
        <taxon>Asteroideae</taxon>
        <taxon>Anthemideae</taxon>
        <taxon>Anthemidinae</taxon>
        <taxon>Tanacetum</taxon>
    </lineage>
</organism>
<accession>A0A6L2LJY1</accession>
<evidence type="ECO:0000256" key="1">
    <source>
        <dbReference type="SAM" id="MobiDB-lite"/>
    </source>
</evidence>
<keyword evidence="2" id="KW-0548">Nucleotidyltransferase</keyword>
<keyword evidence="2" id="KW-0808">Transferase</keyword>
<keyword evidence="2" id="KW-0695">RNA-directed DNA polymerase</keyword>
<feature type="compositionally biased region" description="Polar residues" evidence="1">
    <location>
        <begin position="274"/>
        <end position="286"/>
    </location>
</feature>
<evidence type="ECO:0000313" key="2">
    <source>
        <dbReference type="EMBL" id="GEU61420.1"/>
    </source>
</evidence>
<protein>
    <submittedName>
        <fullName evidence="2">Reverse transcriptase domain-containing protein</fullName>
    </submittedName>
</protein>
<dbReference type="AlphaFoldDB" id="A0A6L2LJY1"/>
<feature type="region of interest" description="Disordered" evidence="1">
    <location>
        <begin position="274"/>
        <end position="341"/>
    </location>
</feature>
<name>A0A6L2LJY1_TANCI</name>
<gene>
    <name evidence="2" type="ORF">Tci_033398</name>
</gene>
<dbReference type="EMBL" id="BKCJ010004500">
    <property type="protein sequence ID" value="GEU61420.1"/>
    <property type="molecule type" value="Genomic_DNA"/>
</dbReference>
<feature type="compositionally biased region" description="Pro residues" evidence="1">
    <location>
        <begin position="305"/>
        <end position="316"/>
    </location>
</feature>
<dbReference type="GO" id="GO:0003964">
    <property type="term" value="F:RNA-directed DNA polymerase activity"/>
    <property type="evidence" value="ECO:0007669"/>
    <property type="project" value="UniProtKB-KW"/>
</dbReference>
<reference evidence="2" key="1">
    <citation type="journal article" date="2019" name="Sci. Rep.">
        <title>Draft genome of Tanacetum cinerariifolium, the natural source of mosquito coil.</title>
        <authorList>
            <person name="Yamashiro T."/>
            <person name="Shiraishi A."/>
            <person name="Satake H."/>
            <person name="Nakayama K."/>
        </authorList>
    </citation>
    <scope>NUCLEOTIDE SEQUENCE</scope>
</reference>
<sequence length="341" mass="37553">MTPEAVQAMIDQAMQRNSTNDDRSHRELKVLSACPVGSRKWNRTLGHEAAYAMTWETLKKKMTDKYCPRALMCTKFVFDENEKVDKYIGGLPDNIHGNVMSVAWEHFKDLLRACPHHGFIKLHQIDTFYNSLTPTNQDSLNAAADGNLLTKTPKDALTLIENKLKVRTSRNRPFVAKVSTYTSTSGLSPDVAALTDFVKALLLKNTTPPPSFVKVVEQSCVICGGSHPNYKCLATDGNTFPGYQYNIQAYVSAATQNNKLENMLSNYFQMNKPSGSGSLPSNTVTNPKGDLKSITTQSGVSYDGPPIPPPFSPPPKVVERGPGITKDLVQSSNEKVHLSDV</sequence>